<evidence type="ECO:0000259" key="7">
    <source>
        <dbReference type="Pfam" id="PF13734"/>
    </source>
</evidence>
<gene>
    <name evidence="8" type="ORF">DXB65_12500</name>
</gene>
<proteinExistence type="inferred from homology"/>
<dbReference type="GO" id="GO:0008234">
    <property type="term" value="F:cysteine-type peptidase activity"/>
    <property type="evidence" value="ECO:0007669"/>
    <property type="project" value="UniProtKB-KW"/>
</dbReference>
<sequence length="707" mass="78073">MKTKLFFLILLLYSGWLYATPRTPQYALEIAQVFIDSHFAIKISINQLKLTNSKDAITRTAAVYPAYYVINVKDNNGFVIVSGDDCAREILAYSDKGNLDVDNLPSNVKYWLDFYAKEITSADLTTKVTRNASEQSGNDLVVEPLLGSIEWDQGAPYNLFCPEDRGELTVTGCAATSMAMVMKYHKYPKQGTGSYRYITQTLKKSLSADFGNTTYQWDLMLPQYNSNATDEQKSAVAKLMEHCGIAQDMDYNVGAKGGSGAGIFKQYDAFINYFGYNPNMYYEGRDYNNDGRWKELIKTELRAGRPILYSGQSSEGGHSFVLDGCNADDMYHFNWGWSGYANGYYSLSSLDPGTGGTGSGSGAFNDLQYILLMVQPEATENVVSRFTVNEGVNVDKLHYGRDETITVTFKELQNTATIMNGIIGLALYKEGTFITYLTSPSRVPDNMQIGAYWPTINIEGSIPPSVPTGSYQLHLASQKDGESIPSRAHSMKGINSFYNVEVTNSGIELSVPESGIQLTQKAPVVLDGEAIANKNITFTIEVENNGVPYEDELAIFISQNIPLSIVTARIKQYVEIPEGGPTTLTISGNPQLPAGEYYAIGSYRDGNKWKQFTGKDLKLIFTIKDVGTGIRETEKIEKLKAIPTPTGLSIISNNQTDDIEIFNAQGIKVVSLKAGTISVELPQRGIYIVRQGIETIKVLNSLQQLSH</sequence>
<feature type="active site" description="Nucleophile" evidence="6">
    <location>
        <position position="173"/>
    </location>
</feature>
<keyword evidence="2" id="KW-0645">Protease</keyword>
<dbReference type="Pfam" id="PF01640">
    <property type="entry name" value="Peptidase_C10"/>
    <property type="match status" value="1"/>
</dbReference>
<evidence type="ECO:0000313" key="9">
    <source>
        <dbReference type="Proteomes" id="UP000260983"/>
    </source>
</evidence>
<dbReference type="InterPro" id="IPR000200">
    <property type="entry name" value="Peptidase_C10"/>
</dbReference>
<evidence type="ECO:0000256" key="6">
    <source>
        <dbReference type="PIRSR" id="PIRSR600200-1"/>
    </source>
</evidence>
<comment type="caution">
    <text evidence="8">The sequence shown here is derived from an EMBL/GenBank/DDBJ whole genome shotgun (WGS) entry which is preliminary data.</text>
</comment>
<dbReference type="InterPro" id="IPR025896">
    <property type="entry name" value="Spi_Prtas-inh"/>
</dbReference>
<dbReference type="SUPFAM" id="SSF54001">
    <property type="entry name" value="Cysteine proteinases"/>
    <property type="match status" value="1"/>
</dbReference>
<keyword evidence="3" id="KW-0732">Signal</keyword>
<organism evidence="8 9">
    <name type="scientific">Bacteroides oleiciplenus</name>
    <dbReference type="NCBI Taxonomy" id="626931"/>
    <lineage>
        <taxon>Bacteria</taxon>
        <taxon>Pseudomonadati</taxon>
        <taxon>Bacteroidota</taxon>
        <taxon>Bacteroidia</taxon>
        <taxon>Bacteroidales</taxon>
        <taxon>Bacteroidaceae</taxon>
        <taxon>Bacteroides</taxon>
    </lineage>
</organism>
<dbReference type="AlphaFoldDB" id="A0A3E5BAI0"/>
<comment type="similarity">
    <text evidence="1">Belongs to the peptidase C10 family.</text>
</comment>
<evidence type="ECO:0000256" key="2">
    <source>
        <dbReference type="ARBA" id="ARBA00022670"/>
    </source>
</evidence>
<dbReference type="EMBL" id="QSUL01000008">
    <property type="protein sequence ID" value="RGN34546.1"/>
    <property type="molecule type" value="Genomic_DNA"/>
</dbReference>
<evidence type="ECO:0000313" key="8">
    <source>
        <dbReference type="EMBL" id="RGN34546.1"/>
    </source>
</evidence>
<dbReference type="RefSeq" id="WP_117724432.1">
    <property type="nucleotide sequence ID" value="NZ_QSUL01000008.1"/>
</dbReference>
<evidence type="ECO:0000256" key="1">
    <source>
        <dbReference type="ARBA" id="ARBA00009693"/>
    </source>
</evidence>
<dbReference type="PRINTS" id="PR00797">
    <property type="entry name" value="STREPTOPAIN"/>
</dbReference>
<dbReference type="InterPro" id="IPR044934">
    <property type="entry name" value="Streptopain_sf"/>
</dbReference>
<feature type="domain" description="Spi protease inhibitor" evidence="7">
    <location>
        <begin position="23"/>
        <end position="119"/>
    </location>
</feature>
<dbReference type="Gene3D" id="3.90.70.50">
    <property type="entry name" value="Peptidase C10, streptopain"/>
    <property type="match status" value="2"/>
</dbReference>
<dbReference type="Proteomes" id="UP000260983">
    <property type="component" value="Unassembled WGS sequence"/>
</dbReference>
<reference evidence="8 9" key="1">
    <citation type="submission" date="2018-08" db="EMBL/GenBank/DDBJ databases">
        <title>A genome reference for cultivated species of the human gut microbiota.</title>
        <authorList>
            <person name="Zou Y."/>
            <person name="Xue W."/>
            <person name="Luo G."/>
        </authorList>
    </citation>
    <scope>NUCLEOTIDE SEQUENCE [LARGE SCALE GENOMIC DNA]</scope>
    <source>
        <strain evidence="8 9">OM05-15BH</strain>
    </source>
</reference>
<dbReference type="Pfam" id="PF13734">
    <property type="entry name" value="Inhibitor_I69"/>
    <property type="match status" value="1"/>
</dbReference>
<keyword evidence="5" id="KW-0788">Thiol protease</keyword>
<protein>
    <recommendedName>
        <fullName evidence="7">Spi protease inhibitor domain-containing protein</fullName>
    </recommendedName>
</protein>
<evidence type="ECO:0000256" key="5">
    <source>
        <dbReference type="ARBA" id="ARBA00022807"/>
    </source>
</evidence>
<dbReference type="GO" id="GO:0006508">
    <property type="term" value="P:proteolysis"/>
    <property type="evidence" value="ECO:0007669"/>
    <property type="project" value="UniProtKB-KW"/>
</dbReference>
<evidence type="ECO:0000256" key="4">
    <source>
        <dbReference type="ARBA" id="ARBA00022801"/>
    </source>
</evidence>
<feature type="active site" description="Proton acceptor" evidence="6">
    <location>
        <position position="318"/>
    </location>
</feature>
<dbReference type="InterPro" id="IPR038765">
    <property type="entry name" value="Papain-like_cys_pep_sf"/>
</dbReference>
<evidence type="ECO:0000256" key="3">
    <source>
        <dbReference type="ARBA" id="ARBA00022729"/>
    </source>
</evidence>
<keyword evidence="4" id="KW-0378">Hydrolase</keyword>
<accession>A0A3E5BAI0</accession>
<name>A0A3E5BAI0_9BACE</name>